<dbReference type="RefSeq" id="WP_072992184.1">
    <property type="nucleotide sequence ID" value="NZ_FQWE01000007.1"/>
</dbReference>
<organism evidence="3 4">
    <name type="scientific">Flavobacterium segetis</name>
    <dbReference type="NCBI Taxonomy" id="271157"/>
    <lineage>
        <taxon>Bacteria</taxon>
        <taxon>Pseudomonadati</taxon>
        <taxon>Bacteroidota</taxon>
        <taxon>Flavobacteriia</taxon>
        <taxon>Flavobacteriales</taxon>
        <taxon>Flavobacteriaceae</taxon>
        <taxon>Flavobacterium</taxon>
    </lineage>
</organism>
<name>A0A1M5IF81_9FLAO</name>
<dbReference type="Gene3D" id="3.40.50.2000">
    <property type="entry name" value="Glycogen Phosphorylase B"/>
    <property type="match status" value="2"/>
</dbReference>
<evidence type="ECO:0000256" key="1">
    <source>
        <dbReference type="ARBA" id="ARBA00022679"/>
    </source>
</evidence>
<dbReference type="GO" id="GO:0009103">
    <property type="term" value="P:lipopolysaccharide biosynthetic process"/>
    <property type="evidence" value="ECO:0007669"/>
    <property type="project" value="TreeGrafter"/>
</dbReference>
<dbReference type="EMBL" id="FQWE01000007">
    <property type="protein sequence ID" value="SHG27054.1"/>
    <property type="molecule type" value="Genomic_DNA"/>
</dbReference>
<evidence type="ECO:0000313" key="3">
    <source>
        <dbReference type="EMBL" id="SHG27054.1"/>
    </source>
</evidence>
<gene>
    <name evidence="3" type="ORF">SAMN05444396_10721</name>
</gene>
<evidence type="ECO:0000313" key="4">
    <source>
        <dbReference type="Proteomes" id="UP000184036"/>
    </source>
</evidence>
<proteinExistence type="predicted"/>
<evidence type="ECO:0000259" key="2">
    <source>
        <dbReference type="Pfam" id="PF00534"/>
    </source>
</evidence>
<accession>A0A1M5IF81</accession>
<keyword evidence="4" id="KW-1185">Reference proteome</keyword>
<dbReference type="PANTHER" id="PTHR46401:SF2">
    <property type="entry name" value="GLYCOSYLTRANSFERASE WBBK-RELATED"/>
    <property type="match status" value="1"/>
</dbReference>
<dbReference type="AlphaFoldDB" id="A0A1M5IF81"/>
<dbReference type="GO" id="GO:0016757">
    <property type="term" value="F:glycosyltransferase activity"/>
    <property type="evidence" value="ECO:0007669"/>
    <property type="project" value="InterPro"/>
</dbReference>
<sequence length="336" mass="39091">MLLIDALYINDGGGKTMLDYLISKLEEQNIDCFYLLDDRIKNDLYQIKSSNKIIFVRASLWNRYLFYIKNKNSFKTVFCLANIPPNIKMNCNSITYFHSTLYIDLSTDNSFVDKIKIKLKRFILKKFLKNSDYWFVQTDLIKKSFNIKFNVDKNITLVKPFYPPMGKSNDIFKKEAFVYLYVSIATAHKNHKRLIESFCEFYDKHDKGKLRITVGQEFVEVLKLVESKIKLGYPIENLGYIERDELLKYYQTSEYFVFPSLTESFGLGLIEAIENGCKIIGADLPYTYAVCKPSIVFDPYSVESIVSAFEATLENNIGESKSLIKDMINDVTNFIK</sequence>
<dbReference type="SUPFAM" id="SSF53756">
    <property type="entry name" value="UDP-Glycosyltransferase/glycogen phosphorylase"/>
    <property type="match status" value="1"/>
</dbReference>
<dbReference type="Pfam" id="PF00534">
    <property type="entry name" value="Glycos_transf_1"/>
    <property type="match status" value="1"/>
</dbReference>
<dbReference type="PANTHER" id="PTHR46401">
    <property type="entry name" value="GLYCOSYLTRANSFERASE WBBK-RELATED"/>
    <property type="match status" value="1"/>
</dbReference>
<keyword evidence="1 3" id="KW-0808">Transferase</keyword>
<feature type="domain" description="Glycosyl transferase family 1" evidence="2">
    <location>
        <begin position="173"/>
        <end position="322"/>
    </location>
</feature>
<dbReference type="OrthoDB" id="9801609at2"/>
<dbReference type="InterPro" id="IPR001296">
    <property type="entry name" value="Glyco_trans_1"/>
</dbReference>
<dbReference type="Proteomes" id="UP000184036">
    <property type="component" value="Unassembled WGS sequence"/>
</dbReference>
<dbReference type="STRING" id="271157.SAMN05444396_10721"/>
<reference evidence="4" key="1">
    <citation type="submission" date="2016-11" db="EMBL/GenBank/DDBJ databases">
        <authorList>
            <person name="Varghese N."/>
            <person name="Submissions S."/>
        </authorList>
    </citation>
    <scope>NUCLEOTIDE SEQUENCE [LARGE SCALE GENOMIC DNA]</scope>
    <source>
        <strain evidence="4">DSM 19741</strain>
    </source>
</reference>
<protein>
    <submittedName>
        <fullName evidence="3">Glycosyltransferase involved in cell wall bisynthesis</fullName>
    </submittedName>
</protein>